<reference evidence="2 3" key="1">
    <citation type="journal article" date="2022" name="G3 (Bethesda)">
        <title>Evaluating Illumina-, Nanopore-, and PacBio-based genome assembly strategies with the bald notothen, Trematomus borchgrevinki.</title>
        <authorList>
            <person name="Rayamajhi N."/>
            <person name="Cheng C.C."/>
            <person name="Catchen J.M."/>
        </authorList>
    </citation>
    <scope>NUCLEOTIDE SEQUENCE [LARGE SCALE GENOMIC DNA]</scope>
    <source>
        <strain evidence="2">AGRC-2024</strain>
    </source>
</reference>
<proteinExistence type="predicted"/>
<dbReference type="Proteomes" id="UP001619887">
    <property type="component" value="Unassembled WGS sequence"/>
</dbReference>
<comment type="caution">
    <text evidence="2">The sequence shown here is derived from an EMBL/GenBank/DDBJ whole genome shotgun (WGS) entry which is preliminary data.</text>
</comment>
<evidence type="ECO:0000313" key="2">
    <source>
        <dbReference type="EMBL" id="KAL3044184.1"/>
    </source>
</evidence>
<gene>
    <name evidence="2" type="ORF">OYC64_003927</name>
</gene>
<evidence type="ECO:0000313" key="3">
    <source>
        <dbReference type="Proteomes" id="UP001619887"/>
    </source>
</evidence>
<dbReference type="AlphaFoldDB" id="A0ABD2FR33"/>
<feature type="region of interest" description="Disordered" evidence="1">
    <location>
        <begin position="1"/>
        <end position="32"/>
    </location>
</feature>
<keyword evidence="3" id="KW-1185">Reference proteome</keyword>
<evidence type="ECO:0000256" key="1">
    <source>
        <dbReference type="SAM" id="MobiDB-lite"/>
    </source>
</evidence>
<protein>
    <submittedName>
        <fullName evidence="2">Uncharacterized protein</fullName>
    </submittedName>
</protein>
<accession>A0ABD2FR33</accession>
<dbReference type="EMBL" id="JBIYXZ010002088">
    <property type="protein sequence ID" value="KAL3044184.1"/>
    <property type="molecule type" value="Genomic_DNA"/>
</dbReference>
<name>A0ABD2FR33_PAGBO</name>
<reference evidence="2 3" key="2">
    <citation type="journal article" date="2024" name="G3 (Bethesda)">
        <title>The genome of the cryopelagic Antarctic bald notothen, Trematomus borchgrevinki.</title>
        <authorList>
            <person name="Rayamajhi N."/>
            <person name="Rivera-Colon A.G."/>
            <person name="Minhas B.F."/>
            <person name="Cheng C.C."/>
            <person name="Catchen J.M."/>
        </authorList>
    </citation>
    <scope>NUCLEOTIDE SEQUENCE [LARGE SCALE GENOMIC DNA]</scope>
    <source>
        <strain evidence="2">AGRC-2024</strain>
    </source>
</reference>
<sequence length="67" mass="7130">MACGEDTPTCDHSEGQSFPGFEQQTNISMDCGAGGRDSGDGALYMHGRVRRGLSPRSSTYVYSFGCS</sequence>
<organism evidence="2 3">
    <name type="scientific">Pagothenia borchgrevinki</name>
    <name type="common">Bald rockcod</name>
    <name type="synonym">Trematomus borchgrevinki</name>
    <dbReference type="NCBI Taxonomy" id="8213"/>
    <lineage>
        <taxon>Eukaryota</taxon>
        <taxon>Metazoa</taxon>
        <taxon>Chordata</taxon>
        <taxon>Craniata</taxon>
        <taxon>Vertebrata</taxon>
        <taxon>Euteleostomi</taxon>
        <taxon>Actinopterygii</taxon>
        <taxon>Neopterygii</taxon>
        <taxon>Teleostei</taxon>
        <taxon>Neoteleostei</taxon>
        <taxon>Acanthomorphata</taxon>
        <taxon>Eupercaria</taxon>
        <taxon>Perciformes</taxon>
        <taxon>Notothenioidei</taxon>
        <taxon>Nototheniidae</taxon>
        <taxon>Pagothenia</taxon>
    </lineage>
</organism>